<evidence type="ECO:0000313" key="2">
    <source>
        <dbReference type="EMBL" id="KIO34434.1"/>
    </source>
</evidence>
<feature type="transmembrane region" description="Helical" evidence="1">
    <location>
        <begin position="97"/>
        <end position="118"/>
    </location>
</feature>
<dbReference type="Proteomes" id="UP000054248">
    <property type="component" value="Unassembled WGS sequence"/>
</dbReference>
<dbReference type="OrthoDB" id="3200822at2759"/>
<keyword evidence="3" id="KW-1185">Reference proteome</keyword>
<reference evidence="2 3" key="1">
    <citation type="submission" date="2014-04" db="EMBL/GenBank/DDBJ databases">
        <authorList>
            <consortium name="DOE Joint Genome Institute"/>
            <person name="Kuo A."/>
            <person name="Girlanda M."/>
            <person name="Perotto S."/>
            <person name="Kohler A."/>
            <person name="Nagy L.G."/>
            <person name="Floudas D."/>
            <person name="Copeland A."/>
            <person name="Barry K.W."/>
            <person name="Cichocki N."/>
            <person name="Veneault-Fourrey C."/>
            <person name="LaButti K."/>
            <person name="Lindquist E.A."/>
            <person name="Lipzen A."/>
            <person name="Lundell T."/>
            <person name="Morin E."/>
            <person name="Murat C."/>
            <person name="Sun H."/>
            <person name="Tunlid A."/>
            <person name="Henrissat B."/>
            <person name="Grigoriev I.V."/>
            <person name="Hibbett D.S."/>
            <person name="Martin F."/>
            <person name="Nordberg H.P."/>
            <person name="Cantor M.N."/>
            <person name="Hua S.X."/>
        </authorList>
    </citation>
    <scope>NUCLEOTIDE SEQUENCE [LARGE SCALE GENOMIC DNA]</scope>
    <source>
        <strain evidence="2 3">MUT 4182</strain>
    </source>
</reference>
<gene>
    <name evidence="2" type="ORF">M407DRAFT_240702</name>
</gene>
<name>A0A0C3QYQ4_9AGAM</name>
<dbReference type="EMBL" id="KN822943">
    <property type="protein sequence ID" value="KIO34434.1"/>
    <property type="molecule type" value="Genomic_DNA"/>
</dbReference>
<proteinExistence type="predicted"/>
<protein>
    <submittedName>
        <fullName evidence="2">Uncharacterized protein</fullName>
    </submittedName>
</protein>
<reference evidence="3" key="2">
    <citation type="submission" date="2015-01" db="EMBL/GenBank/DDBJ databases">
        <title>Evolutionary Origins and Diversification of the Mycorrhizal Mutualists.</title>
        <authorList>
            <consortium name="DOE Joint Genome Institute"/>
            <consortium name="Mycorrhizal Genomics Consortium"/>
            <person name="Kohler A."/>
            <person name="Kuo A."/>
            <person name="Nagy L.G."/>
            <person name="Floudas D."/>
            <person name="Copeland A."/>
            <person name="Barry K.W."/>
            <person name="Cichocki N."/>
            <person name="Veneault-Fourrey C."/>
            <person name="LaButti K."/>
            <person name="Lindquist E.A."/>
            <person name="Lipzen A."/>
            <person name="Lundell T."/>
            <person name="Morin E."/>
            <person name="Murat C."/>
            <person name="Riley R."/>
            <person name="Ohm R."/>
            <person name="Sun H."/>
            <person name="Tunlid A."/>
            <person name="Henrissat B."/>
            <person name="Grigoriev I.V."/>
            <person name="Hibbett D.S."/>
            <person name="Martin F."/>
        </authorList>
    </citation>
    <scope>NUCLEOTIDE SEQUENCE [LARGE SCALE GENOMIC DNA]</scope>
    <source>
        <strain evidence="3">MUT 4182</strain>
    </source>
</reference>
<evidence type="ECO:0000256" key="1">
    <source>
        <dbReference type="SAM" id="Phobius"/>
    </source>
</evidence>
<sequence length="122" mass="13390">MESLGAGRIRFTSYQKDNIYMQDPGDVSSPYGNEHEVPSDFVKTVSGHLVDLSSSGRLTLYLAPEGRHEEGECISYGVFNSGLDDTAINGLVSDQRFPFICPFSGIVGCVAATGYLYIWRLK</sequence>
<keyword evidence="1" id="KW-1133">Transmembrane helix</keyword>
<dbReference type="AlphaFoldDB" id="A0A0C3QYQ4"/>
<organism evidence="2 3">
    <name type="scientific">Tulasnella calospora MUT 4182</name>
    <dbReference type="NCBI Taxonomy" id="1051891"/>
    <lineage>
        <taxon>Eukaryota</taxon>
        <taxon>Fungi</taxon>
        <taxon>Dikarya</taxon>
        <taxon>Basidiomycota</taxon>
        <taxon>Agaricomycotina</taxon>
        <taxon>Agaricomycetes</taxon>
        <taxon>Cantharellales</taxon>
        <taxon>Tulasnellaceae</taxon>
        <taxon>Tulasnella</taxon>
    </lineage>
</organism>
<keyword evidence="1" id="KW-0472">Membrane</keyword>
<keyword evidence="1" id="KW-0812">Transmembrane</keyword>
<dbReference type="HOGENOM" id="CLU_179511_0_0_1"/>
<evidence type="ECO:0000313" key="3">
    <source>
        <dbReference type="Proteomes" id="UP000054248"/>
    </source>
</evidence>
<accession>A0A0C3QYQ4</accession>